<keyword evidence="2 4" id="KW-0238">DNA-binding</keyword>
<gene>
    <name evidence="7" type="ORF">G1H10_26610</name>
</gene>
<dbReference type="PRINTS" id="PR00455">
    <property type="entry name" value="HTHTETR"/>
</dbReference>
<reference evidence="7 8" key="1">
    <citation type="submission" date="2020-02" db="EMBL/GenBank/DDBJ databases">
        <authorList>
            <person name="Li X.-J."/>
            <person name="Han X.-M."/>
        </authorList>
    </citation>
    <scope>NUCLEOTIDE SEQUENCE [LARGE SCALE GENOMIC DNA]</scope>
    <source>
        <strain evidence="7 8">CCTCC AB 2017055</strain>
    </source>
</reference>
<feature type="region of interest" description="Disordered" evidence="5">
    <location>
        <begin position="1"/>
        <end position="20"/>
    </location>
</feature>
<dbReference type="InterPro" id="IPR050109">
    <property type="entry name" value="HTH-type_TetR-like_transc_reg"/>
</dbReference>
<dbReference type="GO" id="GO:0003700">
    <property type="term" value="F:DNA-binding transcription factor activity"/>
    <property type="evidence" value="ECO:0007669"/>
    <property type="project" value="TreeGrafter"/>
</dbReference>
<evidence type="ECO:0000256" key="1">
    <source>
        <dbReference type="ARBA" id="ARBA00023015"/>
    </source>
</evidence>
<evidence type="ECO:0000313" key="7">
    <source>
        <dbReference type="EMBL" id="NEE03745.1"/>
    </source>
</evidence>
<comment type="caution">
    <text evidence="7">The sequence shown here is derived from an EMBL/GenBank/DDBJ whole genome shotgun (WGS) entry which is preliminary data.</text>
</comment>
<name>A0A6L9SEC6_9ACTN</name>
<dbReference type="AlphaFoldDB" id="A0A6L9SEC6"/>
<evidence type="ECO:0000256" key="2">
    <source>
        <dbReference type="ARBA" id="ARBA00023125"/>
    </source>
</evidence>
<dbReference type="InterPro" id="IPR049484">
    <property type="entry name" value="Rv0078-like_C"/>
</dbReference>
<evidence type="ECO:0000256" key="3">
    <source>
        <dbReference type="ARBA" id="ARBA00023163"/>
    </source>
</evidence>
<keyword evidence="3" id="KW-0804">Transcription</keyword>
<dbReference type="Proteomes" id="UP000475214">
    <property type="component" value="Unassembled WGS sequence"/>
</dbReference>
<feature type="compositionally biased region" description="Low complexity" evidence="5">
    <location>
        <begin position="1"/>
        <end position="14"/>
    </location>
</feature>
<protein>
    <submittedName>
        <fullName evidence="7">TetR/AcrR family transcriptional regulator</fullName>
    </submittedName>
</protein>
<feature type="DNA-binding region" description="H-T-H motif" evidence="4">
    <location>
        <begin position="42"/>
        <end position="61"/>
    </location>
</feature>
<dbReference type="PANTHER" id="PTHR30055">
    <property type="entry name" value="HTH-TYPE TRANSCRIPTIONAL REGULATOR RUTR"/>
    <property type="match status" value="1"/>
</dbReference>
<accession>A0A6L9SEC6</accession>
<dbReference type="SUPFAM" id="SSF46689">
    <property type="entry name" value="Homeodomain-like"/>
    <property type="match status" value="1"/>
</dbReference>
<evidence type="ECO:0000259" key="6">
    <source>
        <dbReference type="PROSITE" id="PS50977"/>
    </source>
</evidence>
<dbReference type="Pfam" id="PF00440">
    <property type="entry name" value="TetR_N"/>
    <property type="match status" value="1"/>
</dbReference>
<sequence length="203" mass="22241">MPTTPQPTRTTRTKAQQREETTRALVEHARRLFAAKGYAHVSLTEIVQAAGVTKGALYHHFSGKDDVFRAVLEHVHGEVAERIADAAPDADPWTQLVAGCRAFLTASTEPGIQRIMLIDAPSVLGWSDWRDLDAATSMQQLEAALTQLVDDGVIVDQPITPLAHLLSGAMNEAALWLARSPNRDRDLEDTMATLTRLLQSLRG</sequence>
<dbReference type="InterPro" id="IPR009057">
    <property type="entry name" value="Homeodomain-like_sf"/>
</dbReference>
<dbReference type="InterPro" id="IPR023772">
    <property type="entry name" value="DNA-bd_HTH_TetR-type_CS"/>
</dbReference>
<dbReference type="PANTHER" id="PTHR30055:SF234">
    <property type="entry name" value="HTH-TYPE TRANSCRIPTIONAL REGULATOR BETI"/>
    <property type="match status" value="1"/>
</dbReference>
<dbReference type="GO" id="GO:0000976">
    <property type="term" value="F:transcription cis-regulatory region binding"/>
    <property type="evidence" value="ECO:0007669"/>
    <property type="project" value="TreeGrafter"/>
</dbReference>
<dbReference type="Pfam" id="PF21351">
    <property type="entry name" value="TetR_C_41"/>
    <property type="match status" value="1"/>
</dbReference>
<proteinExistence type="predicted"/>
<dbReference type="PROSITE" id="PS50977">
    <property type="entry name" value="HTH_TETR_2"/>
    <property type="match status" value="1"/>
</dbReference>
<keyword evidence="8" id="KW-1185">Reference proteome</keyword>
<evidence type="ECO:0000313" key="8">
    <source>
        <dbReference type="Proteomes" id="UP000475214"/>
    </source>
</evidence>
<dbReference type="Gene3D" id="1.10.357.10">
    <property type="entry name" value="Tetracycline Repressor, domain 2"/>
    <property type="match status" value="1"/>
</dbReference>
<evidence type="ECO:0000256" key="4">
    <source>
        <dbReference type="PROSITE-ProRule" id="PRU00335"/>
    </source>
</evidence>
<organism evidence="7 8">
    <name type="scientific">Phytoactinopolyspora halotolerans</name>
    <dbReference type="NCBI Taxonomy" id="1981512"/>
    <lineage>
        <taxon>Bacteria</taxon>
        <taxon>Bacillati</taxon>
        <taxon>Actinomycetota</taxon>
        <taxon>Actinomycetes</taxon>
        <taxon>Jiangellales</taxon>
        <taxon>Jiangellaceae</taxon>
        <taxon>Phytoactinopolyspora</taxon>
    </lineage>
</organism>
<dbReference type="PROSITE" id="PS01081">
    <property type="entry name" value="HTH_TETR_1"/>
    <property type="match status" value="1"/>
</dbReference>
<dbReference type="EMBL" id="JAAGOA010000025">
    <property type="protein sequence ID" value="NEE03745.1"/>
    <property type="molecule type" value="Genomic_DNA"/>
</dbReference>
<dbReference type="RefSeq" id="WP_163743680.1">
    <property type="nucleotide sequence ID" value="NZ_JAAGOA010000025.1"/>
</dbReference>
<feature type="domain" description="HTH tetR-type" evidence="6">
    <location>
        <begin position="19"/>
        <end position="79"/>
    </location>
</feature>
<evidence type="ECO:0000256" key="5">
    <source>
        <dbReference type="SAM" id="MobiDB-lite"/>
    </source>
</evidence>
<dbReference type="InterPro" id="IPR001647">
    <property type="entry name" value="HTH_TetR"/>
</dbReference>
<keyword evidence="1" id="KW-0805">Transcription regulation</keyword>